<accession>A0A0F9TXZ6</accession>
<gene>
    <name evidence="4" type="ORF">LCGC14_0336670</name>
</gene>
<name>A0A0F9TXZ6_9ZZZZ</name>
<dbReference type="InterPro" id="IPR012263">
    <property type="entry name" value="M_m6A_EcoRV"/>
</dbReference>
<sequence>MTDGPKIKAIAPWFGSKRNLAPLIVDAIGNHRVYWEPFCGSMAVLLAKPPCKMETVNDLHGDLVNLASVIQHEKYGPGLHRRLSQTLASEELFWESVTVVRASEPCPVLDIDRAYHYFVVSWLGLNGMAGRDGLRGDAFCVRFTATGGQTAVRWVNVVESIAAWRTRLRNVTILRRDGFGIISKIADAPRTAIYVDPPYIVKGARSNYKHDFDTADHQRLADALGRFQHARVVVSYYDHPDLDRLYPGWTRRTKEVSKAMAHQGKRGKNNTKAVEVLLINQPKLPLFQEPNL</sequence>
<dbReference type="PANTHER" id="PTHR30481">
    <property type="entry name" value="DNA ADENINE METHYLASE"/>
    <property type="match status" value="1"/>
</dbReference>
<protein>
    <submittedName>
        <fullName evidence="4">Uncharacterized protein</fullName>
    </submittedName>
</protein>
<dbReference type="GO" id="GO:0032259">
    <property type="term" value="P:methylation"/>
    <property type="evidence" value="ECO:0007669"/>
    <property type="project" value="UniProtKB-KW"/>
</dbReference>
<reference evidence="4" key="1">
    <citation type="journal article" date="2015" name="Nature">
        <title>Complex archaea that bridge the gap between prokaryotes and eukaryotes.</title>
        <authorList>
            <person name="Spang A."/>
            <person name="Saw J.H."/>
            <person name="Jorgensen S.L."/>
            <person name="Zaremba-Niedzwiedzka K."/>
            <person name="Martijn J."/>
            <person name="Lind A.E."/>
            <person name="van Eijk R."/>
            <person name="Schleper C."/>
            <person name="Guy L."/>
            <person name="Ettema T.J."/>
        </authorList>
    </citation>
    <scope>NUCLEOTIDE SEQUENCE</scope>
</reference>
<dbReference type="PRINTS" id="PR00505">
    <property type="entry name" value="D12N6MTFRASE"/>
</dbReference>
<dbReference type="PIRSF" id="PIRSF000398">
    <property type="entry name" value="M_m6A_EcoRV"/>
    <property type="match status" value="1"/>
</dbReference>
<dbReference type="Gene3D" id="3.40.50.150">
    <property type="entry name" value="Vaccinia Virus protein VP39"/>
    <property type="match status" value="2"/>
</dbReference>
<keyword evidence="3" id="KW-0949">S-adenosyl-L-methionine</keyword>
<dbReference type="InterPro" id="IPR012327">
    <property type="entry name" value="MeTrfase_D12"/>
</dbReference>
<keyword evidence="2" id="KW-0808">Transferase</keyword>
<evidence type="ECO:0000256" key="1">
    <source>
        <dbReference type="ARBA" id="ARBA00022603"/>
    </source>
</evidence>
<keyword evidence="1" id="KW-0489">Methyltransferase</keyword>
<dbReference type="GO" id="GO:1904047">
    <property type="term" value="F:S-adenosyl-L-methionine binding"/>
    <property type="evidence" value="ECO:0007669"/>
    <property type="project" value="TreeGrafter"/>
</dbReference>
<proteinExistence type="predicted"/>
<dbReference type="EMBL" id="LAZR01000242">
    <property type="protein sequence ID" value="KKN79812.1"/>
    <property type="molecule type" value="Genomic_DNA"/>
</dbReference>
<dbReference type="SUPFAM" id="SSF53335">
    <property type="entry name" value="S-adenosyl-L-methionine-dependent methyltransferases"/>
    <property type="match status" value="1"/>
</dbReference>
<evidence type="ECO:0000313" key="4">
    <source>
        <dbReference type="EMBL" id="KKN79812.1"/>
    </source>
</evidence>
<organism evidence="4">
    <name type="scientific">marine sediment metagenome</name>
    <dbReference type="NCBI Taxonomy" id="412755"/>
    <lineage>
        <taxon>unclassified sequences</taxon>
        <taxon>metagenomes</taxon>
        <taxon>ecological metagenomes</taxon>
    </lineage>
</organism>
<dbReference type="GO" id="GO:0043565">
    <property type="term" value="F:sequence-specific DNA binding"/>
    <property type="evidence" value="ECO:0007669"/>
    <property type="project" value="TreeGrafter"/>
</dbReference>
<dbReference type="InterPro" id="IPR029063">
    <property type="entry name" value="SAM-dependent_MTases_sf"/>
</dbReference>
<evidence type="ECO:0000256" key="2">
    <source>
        <dbReference type="ARBA" id="ARBA00022679"/>
    </source>
</evidence>
<dbReference type="Pfam" id="PF02086">
    <property type="entry name" value="MethyltransfD12"/>
    <property type="match status" value="1"/>
</dbReference>
<dbReference type="GO" id="GO:0006298">
    <property type="term" value="P:mismatch repair"/>
    <property type="evidence" value="ECO:0007669"/>
    <property type="project" value="TreeGrafter"/>
</dbReference>
<evidence type="ECO:0000256" key="3">
    <source>
        <dbReference type="ARBA" id="ARBA00022691"/>
    </source>
</evidence>
<dbReference type="GO" id="GO:0009007">
    <property type="term" value="F:site-specific DNA-methyltransferase (adenine-specific) activity"/>
    <property type="evidence" value="ECO:0007669"/>
    <property type="project" value="UniProtKB-EC"/>
</dbReference>
<dbReference type="AlphaFoldDB" id="A0A0F9TXZ6"/>
<dbReference type="GO" id="GO:0009307">
    <property type="term" value="P:DNA restriction-modification system"/>
    <property type="evidence" value="ECO:0007669"/>
    <property type="project" value="InterPro"/>
</dbReference>
<comment type="caution">
    <text evidence="4">The sequence shown here is derived from an EMBL/GenBank/DDBJ whole genome shotgun (WGS) entry which is preliminary data.</text>
</comment>
<dbReference type="PANTHER" id="PTHR30481:SF4">
    <property type="entry name" value="SITE-SPECIFIC DNA-METHYLTRANSFERASE (ADENINE-SPECIFIC)"/>
    <property type="match status" value="1"/>
</dbReference>